<evidence type="ECO:0000259" key="2">
    <source>
        <dbReference type="Pfam" id="PF03372"/>
    </source>
</evidence>
<evidence type="ECO:0000256" key="1">
    <source>
        <dbReference type="SAM" id="MobiDB-lite"/>
    </source>
</evidence>
<gene>
    <name evidence="3" type="ORF">RJN63_15225</name>
</gene>
<keyword evidence="3" id="KW-0540">Nuclease</keyword>
<dbReference type="PANTHER" id="PTHR14859">
    <property type="entry name" value="CALCOFLUOR WHITE HYPERSENSITIVE PROTEIN PRECURSOR"/>
    <property type="match status" value="1"/>
</dbReference>
<keyword evidence="3" id="KW-0255">Endonuclease</keyword>
<feature type="region of interest" description="Disordered" evidence="1">
    <location>
        <begin position="1"/>
        <end position="25"/>
    </location>
</feature>
<dbReference type="PANTHER" id="PTHR14859:SF15">
    <property type="entry name" value="ENDONUCLEASE_EXONUCLEASE_PHOSPHATASE DOMAIN-CONTAINING PROTEIN"/>
    <property type="match status" value="1"/>
</dbReference>
<dbReference type="RefSeq" id="WP_310837735.1">
    <property type="nucleotide sequence ID" value="NZ_JAVLSM010000008.1"/>
</dbReference>
<dbReference type="Gene3D" id="3.60.10.10">
    <property type="entry name" value="Endonuclease/exonuclease/phosphatase"/>
    <property type="match status" value="1"/>
</dbReference>
<dbReference type="GO" id="GO:0006506">
    <property type="term" value="P:GPI anchor biosynthetic process"/>
    <property type="evidence" value="ECO:0007669"/>
    <property type="project" value="TreeGrafter"/>
</dbReference>
<dbReference type="AlphaFoldDB" id="A0AAE4K8X7"/>
<organism evidence="3">
    <name type="scientific">Herbaspirillum huttiense subsp. nephrolepidis</name>
    <dbReference type="NCBI Taxonomy" id="3075126"/>
    <lineage>
        <taxon>Bacteria</taxon>
        <taxon>Pseudomonadati</taxon>
        <taxon>Pseudomonadota</taxon>
        <taxon>Betaproteobacteria</taxon>
        <taxon>Burkholderiales</taxon>
        <taxon>Oxalobacteraceae</taxon>
        <taxon>Herbaspirillum</taxon>
    </lineage>
</organism>
<dbReference type="InterPro" id="IPR005135">
    <property type="entry name" value="Endo/exonuclease/phosphatase"/>
</dbReference>
<dbReference type="GO" id="GO:0004519">
    <property type="term" value="F:endonuclease activity"/>
    <property type="evidence" value="ECO:0007669"/>
    <property type="project" value="UniProtKB-KW"/>
</dbReference>
<sequence length="267" mass="29622">MRSGSLSHRAAEHQPASTAEARSDTELVLTGDVPLRDLDPWPLTVATYNIHGAIGTDGIFSPQRIAQVLKEINADVVALQEVPLGGSSQPDVLSLLRKETGFFAVEGPTMESAERRYGNAVLSRYPILAKQSIDLSFGSREPRGALDADIDCHGHMLRVIATHLGLKPAERRAQIKRLLQAFDTDQAPVILMGDVNEWFMWGRALRWLVSHFEAAPAPRTFPSRWPLFALDRIWISPRQRLLQVQVHRTALSRVASDHLPLVAHIDG</sequence>
<reference evidence="3" key="1">
    <citation type="submission" date="2023-02" db="EMBL/GenBank/DDBJ databases">
        <title>Description of Herbaspirillum huttiense subsp. nephrolepsisexaltata and Herbaspirillum huttiense subsp. lycopersicon.</title>
        <authorList>
            <person name="Poudel M."/>
            <person name="Sharma A."/>
            <person name="Goss E."/>
            <person name="Tapia J.H."/>
            <person name="Harmon C.M."/>
            <person name="Jones J.B."/>
        </authorList>
    </citation>
    <scope>NUCLEOTIDE SEQUENCE</scope>
    <source>
        <strain evidence="3">NC40101</strain>
    </source>
</reference>
<protein>
    <submittedName>
        <fullName evidence="3">Endonuclease/exonuclease/phosphatase family protein</fullName>
    </submittedName>
</protein>
<dbReference type="SUPFAM" id="SSF56219">
    <property type="entry name" value="DNase I-like"/>
    <property type="match status" value="1"/>
</dbReference>
<dbReference type="EMBL" id="JAVRAA010000007">
    <property type="protein sequence ID" value="MDT0338194.1"/>
    <property type="molecule type" value="Genomic_DNA"/>
</dbReference>
<name>A0AAE4K8X7_9BURK</name>
<comment type="caution">
    <text evidence="3">The sequence shown here is derived from an EMBL/GenBank/DDBJ whole genome shotgun (WGS) entry which is preliminary data.</text>
</comment>
<evidence type="ECO:0000313" key="3">
    <source>
        <dbReference type="EMBL" id="MDT0338194.1"/>
    </source>
</evidence>
<dbReference type="GO" id="GO:0016020">
    <property type="term" value="C:membrane"/>
    <property type="evidence" value="ECO:0007669"/>
    <property type="project" value="GOC"/>
</dbReference>
<dbReference type="InterPro" id="IPR036691">
    <property type="entry name" value="Endo/exonu/phosph_ase_sf"/>
</dbReference>
<feature type="domain" description="Endonuclease/exonuclease/phosphatase" evidence="2">
    <location>
        <begin position="46"/>
        <end position="258"/>
    </location>
</feature>
<accession>A0AAE4K8X7</accession>
<keyword evidence="3" id="KW-0378">Hydrolase</keyword>
<dbReference type="Pfam" id="PF03372">
    <property type="entry name" value="Exo_endo_phos"/>
    <property type="match status" value="1"/>
</dbReference>
<proteinExistence type="predicted"/>
<dbReference type="InterPro" id="IPR051916">
    <property type="entry name" value="GPI-anchor_lipid_remodeler"/>
</dbReference>